<evidence type="ECO:0000313" key="3">
    <source>
        <dbReference type="Proteomes" id="UP000648187"/>
    </source>
</evidence>
<proteinExistence type="predicted"/>
<reference evidence="2" key="2">
    <citation type="journal article" date="2021" name="G3 (Bethesda)">
        <title>Genome and transcriptome analysis of the beet armyworm Spodoptera exigua reveals targets for pest control. .</title>
        <authorList>
            <person name="Simon S."/>
            <person name="Breeschoten T."/>
            <person name="Jansen H.J."/>
            <person name="Dirks R.P."/>
            <person name="Schranz M.E."/>
            <person name="Ros V.I.D."/>
        </authorList>
    </citation>
    <scope>NUCLEOTIDE SEQUENCE</scope>
    <source>
        <strain evidence="2">TB_SE_WUR_2020</strain>
    </source>
</reference>
<protein>
    <submittedName>
        <fullName evidence="1">Uncharacterized protein</fullName>
    </submittedName>
</protein>
<keyword evidence="3" id="KW-1185">Reference proteome</keyword>
<evidence type="ECO:0000313" key="2">
    <source>
        <dbReference type="EMBL" id="KAH9636559.1"/>
    </source>
</evidence>
<dbReference type="EMBL" id="JACEFF010000493">
    <property type="protein sequence ID" value="KAH9636559.1"/>
    <property type="molecule type" value="Genomic_DNA"/>
</dbReference>
<comment type="caution">
    <text evidence="1">The sequence shown here is derived from an EMBL/GenBank/DDBJ whole genome shotgun (WGS) entry which is preliminary data.</text>
</comment>
<dbReference type="Proteomes" id="UP000814243">
    <property type="component" value="Unassembled WGS sequence"/>
</dbReference>
<gene>
    <name evidence="2" type="ORF">HF086_014820</name>
    <name evidence="1" type="ORF">HW555_002515</name>
</gene>
<sequence>METKRYKIKSSKFPETAYTYYIKQYCRRKGTSETKYQNVLVEATKSWLSLTESEKQQLYAAHKEKGRKLRLHFFDQLKHAEPFLKVKNMASQVSEDLNNSNSAIQTPQEAIEEDRLQKDTNEPVAIDNNEPTSIGCNEELLIDNNNVIHNLQMNEDLEEHGSNQLIRESPNVEEVPSIPLLVEPSPPTIKTSKDLFFMLNSVDGSSTLNWTELTPLQKSQYRSAVCLLKKDYINKYKEYLYSLAPKDLFDYYHKTLF</sequence>
<dbReference type="OrthoDB" id="7492301at2759"/>
<dbReference type="AlphaFoldDB" id="A0A835GQ39"/>
<dbReference type="EMBL" id="JACKWZ010000023">
    <property type="protein sequence ID" value="KAF9421582.1"/>
    <property type="molecule type" value="Genomic_DNA"/>
</dbReference>
<evidence type="ECO:0000313" key="1">
    <source>
        <dbReference type="EMBL" id="KAF9421582.1"/>
    </source>
</evidence>
<reference evidence="1" key="1">
    <citation type="submission" date="2020-08" db="EMBL/GenBank/DDBJ databases">
        <title>Spodoptera exigua strain:BAW_Kor-Di-RS1 Genome sequencing and assembly.</title>
        <authorList>
            <person name="Kim J."/>
            <person name="Nam H.Y."/>
            <person name="Kwon M."/>
            <person name="Choi J.H."/>
            <person name="Cho S.R."/>
            <person name="Kim G.-H."/>
        </authorList>
    </citation>
    <scope>NUCLEOTIDE SEQUENCE</scope>
    <source>
        <strain evidence="1">BAW_Kor-Di-RS1</strain>
        <tissue evidence="1">Whole-body</tissue>
    </source>
</reference>
<organism evidence="1 3">
    <name type="scientific">Spodoptera exigua</name>
    <name type="common">Beet armyworm</name>
    <name type="synonym">Noctua fulgens</name>
    <dbReference type="NCBI Taxonomy" id="7107"/>
    <lineage>
        <taxon>Eukaryota</taxon>
        <taxon>Metazoa</taxon>
        <taxon>Ecdysozoa</taxon>
        <taxon>Arthropoda</taxon>
        <taxon>Hexapoda</taxon>
        <taxon>Insecta</taxon>
        <taxon>Pterygota</taxon>
        <taxon>Neoptera</taxon>
        <taxon>Endopterygota</taxon>
        <taxon>Lepidoptera</taxon>
        <taxon>Glossata</taxon>
        <taxon>Ditrysia</taxon>
        <taxon>Noctuoidea</taxon>
        <taxon>Noctuidae</taxon>
        <taxon>Amphipyrinae</taxon>
        <taxon>Spodoptera</taxon>
    </lineage>
</organism>
<name>A0A835GQ39_SPOEX</name>
<accession>A0A835GQ39</accession>
<dbReference type="Proteomes" id="UP000648187">
    <property type="component" value="Unassembled WGS sequence"/>
</dbReference>